<dbReference type="EMBL" id="CP059472">
    <property type="protein sequence ID" value="QMS98013.1"/>
    <property type="molecule type" value="Genomic_DNA"/>
</dbReference>
<dbReference type="RefSeq" id="WP_181886701.1">
    <property type="nucleotide sequence ID" value="NZ_CP059472.1"/>
</dbReference>
<protein>
    <submittedName>
        <fullName evidence="2">Uncharacterized protein</fullName>
    </submittedName>
</protein>
<evidence type="ECO:0000313" key="3">
    <source>
        <dbReference type="Proteomes" id="UP000515349"/>
    </source>
</evidence>
<gene>
    <name evidence="2" type="ORF">H1R16_09880</name>
    <name evidence="1" type="ORF">H2507_05585</name>
</gene>
<evidence type="ECO:0000313" key="4">
    <source>
        <dbReference type="Proteomes" id="UP000539710"/>
    </source>
</evidence>
<reference evidence="4" key="2">
    <citation type="submission" date="2020-07" db="EMBL/GenBank/DDBJ databases">
        <title>Flavobacterium sp. xlx-214.</title>
        <authorList>
            <person name="Yang C."/>
        </authorList>
    </citation>
    <scope>NUCLEOTIDE SEQUENCE [LARGE SCALE GENOMIC DNA]</scope>
    <source>
        <strain evidence="4">CX-624</strain>
    </source>
</reference>
<accession>A0A7D7LT13</accession>
<dbReference type="AlphaFoldDB" id="A0A7D7LT13"/>
<dbReference type="KEGG" id="cbau:H1R16_09880"/>
<reference evidence="1" key="3">
    <citation type="submission" date="2020-07" db="EMBL/GenBank/DDBJ databases">
        <authorList>
            <person name="Yang C."/>
        </authorList>
    </citation>
    <scope>NUCLEOTIDE SEQUENCE</scope>
    <source>
        <strain evidence="1">Cx-624</strain>
    </source>
</reference>
<dbReference type="Proteomes" id="UP000515349">
    <property type="component" value="Chromosome"/>
</dbReference>
<organism evidence="2 3">
    <name type="scientific">Marnyiella aurantia</name>
    <dbReference type="NCBI Taxonomy" id="2758037"/>
    <lineage>
        <taxon>Bacteria</taxon>
        <taxon>Pseudomonadati</taxon>
        <taxon>Bacteroidota</taxon>
        <taxon>Flavobacteriia</taxon>
        <taxon>Flavobacteriales</taxon>
        <taxon>Weeksellaceae</taxon>
        <taxon>Marnyiella</taxon>
    </lineage>
</organism>
<keyword evidence="4" id="KW-1185">Reference proteome</keyword>
<evidence type="ECO:0000313" key="1">
    <source>
        <dbReference type="EMBL" id="MBA5246632.1"/>
    </source>
</evidence>
<evidence type="ECO:0000313" key="2">
    <source>
        <dbReference type="EMBL" id="QMS98013.1"/>
    </source>
</evidence>
<reference evidence="2 3" key="1">
    <citation type="submission" date="2020-07" db="EMBL/GenBank/DDBJ databases">
        <title>Chryseobacterium sp.cx-624.</title>
        <authorList>
            <person name="Yang C."/>
        </authorList>
    </citation>
    <scope>NUCLEOTIDE SEQUENCE [LARGE SCALE GENOMIC DNA]</scope>
    <source>
        <strain evidence="3">cx-624</strain>
        <strain evidence="2">Cx-624</strain>
    </source>
</reference>
<dbReference type="EMBL" id="JACEUX010000001">
    <property type="protein sequence ID" value="MBA5246632.1"/>
    <property type="molecule type" value="Genomic_DNA"/>
</dbReference>
<proteinExistence type="predicted"/>
<dbReference type="Proteomes" id="UP000539710">
    <property type="component" value="Unassembled WGS sequence"/>
</dbReference>
<sequence length="264" mass="29036">MSTSVAKAYANTVRKNQKVLYAVWEPGLPVELGDYGTMKGNIFEPLGNIREIEALKDFKITTRLDPTQDEKTFTSQKGVEYKLIPKASASVQGVPVNASIEFKFSEENAVFFNAAGCVFEMIENKHQLGQKILEIFRDDDTVWNRDFVLVTALVHAKRALILVSTSSDFAIGFEAKAEIPAINLASASLDLNLKFQNSSGYKVNAEEGLIPLIGLGKIQRKTIFHSNEFGALDASSHKSAAPSGKGEYVLEFDDYTSNKEAGKD</sequence>
<name>A0A7D7LT13_9FLAO</name>